<sequence>MHWYALRNALLTVAAVVVVVSAAVLVPGVPSARSGWGPPLGKAAARGLHQGAAIRASPARVVEVLALGRPADLARQAAIVGDRRSDLVDFGGSVADSRSDGPRSRLAAVGGAFAGSAVDGRPPEPTLLVGPVAPRTGFDLPVAPPLRVTRPFDAPARPWLPGHRGVDLASEPGATVWAAGPGEVVFAGPVAGRTVVSIQHANGLRTTYEPVTAAVRRGDRVATGDPIGTVEAGHAGCPVTACLHWGLRREDVYLNPLLLLGFRVRLLPL</sequence>
<evidence type="ECO:0000313" key="3">
    <source>
        <dbReference type="EMBL" id="GIF59456.1"/>
    </source>
</evidence>
<dbReference type="Gene3D" id="2.70.70.10">
    <property type="entry name" value="Glucose Permease (Domain IIA)"/>
    <property type="match status" value="1"/>
</dbReference>
<proteinExistence type="predicted"/>
<comment type="caution">
    <text evidence="3">The sequence shown here is derived from an EMBL/GenBank/DDBJ whole genome shotgun (WGS) entry which is preliminary data.</text>
</comment>
<reference evidence="3 4" key="1">
    <citation type="submission" date="2021-01" db="EMBL/GenBank/DDBJ databases">
        <title>Whole genome shotgun sequence of Asanoa iriomotensis NBRC 100142.</title>
        <authorList>
            <person name="Komaki H."/>
            <person name="Tamura T."/>
        </authorList>
    </citation>
    <scope>NUCLEOTIDE SEQUENCE [LARGE SCALE GENOMIC DNA]</scope>
    <source>
        <strain evidence="3 4">NBRC 100142</strain>
    </source>
</reference>
<keyword evidence="4" id="KW-1185">Reference proteome</keyword>
<dbReference type="PANTHER" id="PTHR21666:SF289">
    <property type="entry name" value="L-ALA--D-GLU ENDOPEPTIDASE"/>
    <property type="match status" value="1"/>
</dbReference>
<dbReference type="Pfam" id="PF01551">
    <property type="entry name" value="Peptidase_M23"/>
    <property type="match status" value="1"/>
</dbReference>
<dbReference type="EMBL" id="BONC01000047">
    <property type="protein sequence ID" value="GIF59456.1"/>
    <property type="molecule type" value="Genomic_DNA"/>
</dbReference>
<evidence type="ECO:0000259" key="2">
    <source>
        <dbReference type="Pfam" id="PF01551"/>
    </source>
</evidence>
<dbReference type="InterPro" id="IPR050570">
    <property type="entry name" value="Cell_wall_metabolism_enzyme"/>
</dbReference>
<accession>A0ABQ4CAI2</accession>
<keyword evidence="1" id="KW-0732">Signal</keyword>
<protein>
    <recommendedName>
        <fullName evidence="2">M23ase beta-sheet core domain-containing protein</fullName>
    </recommendedName>
</protein>
<dbReference type="PANTHER" id="PTHR21666">
    <property type="entry name" value="PEPTIDASE-RELATED"/>
    <property type="match status" value="1"/>
</dbReference>
<organism evidence="3 4">
    <name type="scientific">Asanoa iriomotensis</name>
    <dbReference type="NCBI Taxonomy" id="234613"/>
    <lineage>
        <taxon>Bacteria</taxon>
        <taxon>Bacillati</taxon>
        <taxon>Actinomycetota</taxon>
        <taxon>Actinomycetes</taxon>
        <taxon>Micromonosporales</taxon>
        <taxon>Micromonosporaceae</taxon>
        <taxon>Asanoa</taxon>
    </lineage>
</organism>
<dbReference type="Proteomes" id="UP000624325">
    <property type="component" value="Unassembled WGS sequence"/>
</dbReference>
<name>A0ABQ4CAI2_9ACTN</name>
<dbReference type="InterPro" id="IPR016047">
    <property type="entry name" value="M23ase_b-sheet_dom"/>
</dbReference>
<feature type="domain" description="M23ase beta-sheet core" evidence="2">
    <location>
        <begin position="162"/>
        <end position="256"/>
    </location>
</feature>
<dbReference type="CDD" id="cd12797">
    <property type="entry name" value="M23_peptidase"/>
    <property type="match status" value="1"/>
</dbReference>
<gene>
    <name evidence="3" type="ORF">Air01nite_55510</name>
</gene>
<evidence type="ECO:0000313" key="4">
    <source>
        <dbReference type="Proteomes" id="UP000624325"/>
    </source>
</evidence>
<dbReference type="SUPFAM" id="SSF51261">
    <property type="entry name" value="Duplicated hybrid motif"/>
    <property type="match status" value="1"/>
</dbReference>
<evidence type="ECO:0000256" key="1">
    <source>
        <dbReference type="ARBA" id="ARBA00022729"/>
    </source>
</evidence>
<dbReference type="InterPro" id="IPR011055">
    <property type="entry name" value="Dup_hybrid_motif"/>
</dbReference>